<dbReference type="InterPro" id="IPR012337">
    <property type="entry name" value="RNaseH-like_sf"/>
</dbReference>
<dbReference type="CDD" id="cd09274">
    <property type="entry name" value="RNase_HI_RT_Ty3"/>
    <property type="match status" value="1"/>
</dbReference>
<dbReference type="GO" id="GO:0006508">
    <property type="term" value="P:proteolysis"/>
    <property type="evidence" value="ECO:0007669"/>
    <property type="project" value="UniProtKB-KW"/>
</dbReference>
<keyword evidence="16" id="KW-1185">Reference proteome</keyword>
<dbReference type="GO" id="GO:0004519">
    <property type="term" value="F:endonuclease activity"/>
    <property type="evidence" value="ECO:0007669"/>
    <property type="project" value="UniProtKB-KW"/>
</dbReference>
<dbReference type="GO" id="GO:0004190">
    <property type="term" value="F:aspartic-type endopeptidase activity"/>
    <property type="evidence" value="ECO:0007669"/>
    <property type="project" value="InterPro"/>
</dbReference>
<dbReference type="InterPro" id="IPR001584">
    <property type="entry name" value="Integrase_cat-core"/>
</dbReference>
<feature type="domain" description="Reverse transcriptase" evidence="13">
    <location>
        <begin position="520"/>
        <end position="698"/>
    </location>
</feature>
<dbReference type="InterPro" id="IPR001878">
    <property type="entry name" value="Znf_CCHC"/>
</dbReference>
<keyword evidence="5" id="KW-0540">Nuclease</keyword>
<dbReference type="GO" id="GO:0042575">
    <property type="term" value="C:DNA polymerase complex"/>
    <property type="evidence" value="ECO:0007669"/>
    <property type="project" value="UniProtKB-ARBA"/>
</dbReference>
<evidence type="ECO:0000259" key="12">
    <source>
        <dbReference type="PROSITE" id="PS50175"/>
    </source>
</evidence>
<evidence type="ECO:0000259" key="13">
    <source>
        <dbReference type="PROSITE" id="PS50878"/>
    </source>
</evidence>
<evidence type="ECO:0000256" key="10">
    <source>
        <dbReference type="SAM" id="MobiDB-lite"/>
    </source>
</evidence>
<dbReference type="InterPro" id="IPR000477">
    <property type="entry name" value="RT_dom"/>
</dbReference>
<keyword evidence="9" id="KW-0863">Zinc-finger</keyword>
<dbReference type="Gene3D" id="3.10.10.10">
    <property type="entry name" value="HIV Type 1 Reverse Transcriptase, subunit A, domain 1"/>
    <property type="match status" value="1"/>
</dbReference>
<name>A0AAU9U4H4_EUPED</name>
<dbReference type="Pfam" id="PF17921">
    <property type="entry name" value="Integrase_H2C2"/>
    <property type="match status" value="1"/>
</dbReference>
<evidence type="ECO:0000256" key="4">
    <source>
        <dbReference type="ARBA" id="ARBA00022695"/>
    </source>
</evidence>
<sequence>MSSGEGPSGFSSEVGCDGAQAESQRTKTDAEKLLSSMEALLSRVLAAQQTPTANTSHSTQLLPFNPDDVESDVEAWCNITEAIVLKRNLDGIDLLMALTSALKGRAASCITKLNLNEMTWSVVKQSLVAKFSKPKLLQDYFDDILRFQIGAKETASEAALRLWNLIERIPKIEMPEEVVTGFVISVLCQKDGLIRRELNAHNITTRTQLFRILGGVSLKRRSDGVDTSEPETKRFRSVERFSGRCNFCGITGHRFAECRKRRDNSGPAPHDVLSSSRISENTTSVTCYTCGQRGHVTTNCPDKKNGSKAAVKVVQHCKHRPSGGTLQTSSGESVPFLFDSGSSCSLLKESYCDKLMGTARKDVVYLSSIGGNDLLCTTQIQSEVRIDDRLISLLFHVVPDCNISDPIIIGRDIFDLGLCVKIDNDNLVIYAKEQSNFCNKADSLDFNQIDTDLEGRDKEMLISILKKYSDSFIEGTPTKRVKTGVCELILVDPQKVVYRCPNKRSPIDKQIIREQVQKLLDAGVIQESSSPFASPIVLVKKKDNSYRLCVDYRELNSNTVPERYPLPRIEEQIDQLAGANFFSSLDMAAGFHQIPVHPNSVQKTAFVTNEGQYEYLAMPFGLRNAPSVFQRCITKALSHLKKKPLIYMDDVLAYSVDISEGLQRLDEVLAALSEAGFSLNLKKCKFMKKKIDYLGYSVQSGEVRPNSRKIQALMDAPEPKSATNVRQFLGLASYFRKFIPGFTRIVGPLYPLTKLKGRITWTPEHEKIRKRLIDILTSEPVLTIFDPDLPVELHTDASSDGYGAILLQKRNNLPHVVEYFSRRTSDAESRYHSYELETLAVVRAVEHFRHYLYGRNFVVVTDCNSLKASKSKKDLTPRVYRWWAYLQAYDFDIVYREGSRMEHADFLSRNPLPNPDSVNTTEYGEAQVKPVHFIELHHGWLSVEQKRDAEIQDLITKFHNNGFPETVAQTYDVREGILYRKIVRNKVVSWLPVVQRSLIWTLINHVHTELQHLGKDKTLDKLYEKYWFPDMSKCVRKFIDSCIICKASKGPSGAQAIRLHPIPKVSVPWHTIHNDFTGKLSGKSDRKEYCSVIIDAFTKYVLLEHTLSLDAKSAINALQKAVYLFGAPKRIIADQGRCYISSDFKSFCDQYKIELHFIATGSSRANGQVERVMRTLKSILTIVENDPNKTWRDELGNIQLALNSTKSTVTKYSPSELMFGIRSDSLGMSKINSTDKNNAVRLDLDSVREDASVNIQKAAESETVRFNRGRAKIKPFSKVPQGHDGLLEIATSLLNEDEAETASDNVENTLGLNDENESFDRLDTSTVCSDTDSADIRTMTASSDTMSAHSDPETWDVIHEVEIHSEEGNSLS</sequence>
<dbReference type="CDD" id="cd00303">
    <property type="entry name" value="retropepsin_like"/>
    <property type="match status" value="1"/>
</dbReference>
<evidence type="ECO:0000256" key="5">
    <source>
        <dbReference type="ARBA" id="ARBA00022722"/>
    </source>
</evidence>
<feature type="region of interest" description="Disordered" evidence="10">
    <location>
        <begin position="1"/>
        <end position="28"/>
    </location>
</feature>
<keyword evidence="3" id="KW-0808">Transferase</keyword>
<dbReference type="SUPFAM" id="SSF50630">
    <property type="entry name" value="Acid proteases"/>
    <property type="match status" value="1"/>
</dbReference>
<evidence type="ECO:0000256" key="3">
    <source>
        <dbReference type="ARBA" id="ARBA00022679"/>
    </source>
</evidence>
<dbReference type="InterPro" id="IPR041588">
    <property type="entry name" value="Integrase_H2C2"/>
</dbReference>
<keyword evidence="4" id="KW-0548">Nucleotidyltransferase</keyword>
<dbReference type="Pfam" id="PF00098">
    <property type="entry name" value="zf-CCHC"/>
    <property type="match status" value="1"/>
</dbReference>
<dbReference type="InterPro" id="IPR043502">
    <property type="entry name" value="DNA/RNA_pol_sf"/>
</dbReference>
<evidence type="ECO:0000256" key="6">
    <source>
        <dbReference type="ARBA" id="ARBA00022759"/>
    </source>
</evidence>
<dbReference type="PANTHER" id="PTHR37984:SF5">
    <property type="entry name" value="PROTEIN NYNRIN-LIKE"/>
    <property type="match status" value="1"/>
</dbReference>
<proteinExistence type="predicted"/>
<keyword evidence="2" id="KW-0645">Protease</keyword>
<dbReference type="InterPro" id="IPR036875">
    <property type="entry name" value="Znf_CCHC_sf"/>
</dbReference>
<dbReference type="InterPro" id="IPR001995">
    <property type="entry name" value="Peptidase_A2_cat"/>
</dbReference>
<evidence type="ECO:0000256" key="9">
    <source>
        <dbReference type="PROSITE-ProRule" id="PRU00047"/>
    </source>
</evidence>
<dbReference type="EMBL" id="CAKOGL010000013">
    <property type="protein sequence ID" value="CAH2094195.1"/>
    <property type="molecule type" value="Genomic_DNA"/>
</dbReference>
<feature type="domain" description="Peptidase A2" evidence="12">
    <location>
        <begin position="334"/>
        <end position="413"/>
    </location>
</feature>
<dbReference type="PROSITE" id="PS50878">
    <property type="entry name" value="RT_POL"/>
    <property type="match status" value="1"/>
</dbReference>
<dbReference type="PROSITE" id="PS50175">
    <property type="entry name" value="ASP_PROT_RETROV"/>
    <property type="match status" value="1"/>
</dbReference>
<evidence type="ECO:0000256" key="8">
    <source>
        <dbReference type="ARBA" id="ARBA00022918"/>
    </source>
</evidence>
<keyword evidence="9" id="KW-0862">Zinc</keyword>
<dbReference type="PROSITE" id="PS50158">
    <property type="entry name" value="ZF_CCHC"/>
    <property type="match status" value="1"/>
</dbReference>
<dbReference type="PANTHER" id="PTHR37984">
    <property type="entry name" value="PROTEIN CBG26694"/>
    <property type="match status" value="1"/>
</dbReference>
<organism evidence="15 16">
    <name type="scientific">Euphydryas editha</name>
    <name type="common">Edith's checkerspot</name>
    <dbReference type="NCBI Taxonomy" id="104508"/>
    <lineage>
        <taxon>Eukaryota</taxon>
        <taxon>Metazoa</taxon>
        <taxon>Ecdysozoa</taxon>
        <taxon>Arthropoda</taxon>
        <taxon>Hexapoda</taxon>
        <taxon>Insecta</taxon>
        <taxon>Pterygota</taxon>
        <taxon>Neoptera</taxon>
        <taxon>Endopterygota</taxon>
        <taxon>Lepidoptera</taxon>
        <taxon>Glossata</taxon>
        <taxon>Ditrysia</taxon>
        <taxon>Papilionoidea</taxon>
        <taxon>Nymphalidae</taxon>
        <taxon>Nymphalinae</taxon>
        <taxon>Euphydryas</taxon>
    </lineage>
</organism>
<dbReference type="SUPFAM" id="SSF56672">
    <property type="entry name" value="DNA/RNA polymerases"/>
    <property type="match status" value="1"/>
</dbReference>
<dbReference type="Pfam" id="PF00665">
    <property type="entry name" value="rve"/>
    <property type="match status" value="1"/>
</dbReference>
<dbReference type="Proteomes" id="UP001153954">
    <property type="component" value="Unassembled WGS sequence"/>
</dbReference>
<evidence type="ECO:0000259" key="11">
    <source>
        <dbReference type="PROSITE" id="PS50158"/>
    </source>
</evidence>
<dbReference type="InterPro" id="IPR001969">
    <property type="entry name" value="Aspartic_peptidase_AS"/>
</dbReference>
<accession>A0AAU9U4H4</accession>
<dbReference type="GO" id="GO:0008270">
    <property type="term" value="F:zinc ion binding"/>
    <property type="evidence" value="ECO:0007669"/>
    <property type="project" value="UniProtKB-KW"/>
</dbReference>
<dbReference type="Gene3D" id="3.30.70.270">
    <property type="match status" value="2"/>
</dbReference>
<dbReference type="Pfam" id="PF17917">
    <property type="entry name" value="RT_RNaseH"/>
    <property type="match status" value="1"/>
</dbReference>
<keyword evidence="7" id="KW-0378">Hydrolase</keyword>
<dbReference type="FunFam" id="3.10.10.10:FF:000007">
    <property type="entry name" value="Retrovirus-related Pol polyprotein from transposon 17.6-like Protein"/>
    <property type="match status" value="1"/>
</dbReference>
<feature type="domain" description="Integrase catalytic" evidence="14">
    <location>
        <begin position="1064"/>
        <end position="1222"/>
    </location>
</feature>
<dbReference type="GO" id="GO:0003676">
    <property type="term" value="F:nucleic acid binding"/>
    <property type="evidence" value="ECO:0007669"/>
    <property type="project" value="InterPro"/>
</dbReference>
<dbReference type="InterPro" id="IPR021109">
    <property type="entry name" value="Peptidase_aspartic_dom_sf"/>
</dbReference>
<evidence type="ECO:0000256" key="1">
    <source>
        <dbReference type="ARBA" id="ARBA00012493"/>
    </source>
</evidence>
<evidence type="ECO:0000313" key="16">
    <source>
        <dbReference type="Proteomes" id="UP001153954"/>
    </source>
</evidence>
<keyword evidence="9" id="KW-0479">Metal-binding</keyword>
<dbReference type="FunFam" id="3.30.70.270:FF:000020">
    <property type="entry name" value="Transposon Tf2-6 polyprotein-like Protein"/>
    <property type="match status" value="1"/>
</dbReference>
<comment type="caution">
    <text evidence="15">The sequence shown here is derived from an EMBL/GenBank/DDBJ whole genome shotgun (WGS) entry which is preliminary data.</text>
</comment>
<dbReference type="InterPro" id="IPR041373">
    <property type="entry name" value="RT_RNaseH"/>
</dbReference>
<evidence type="ECO:0000256" key="2">
    <source>
        <dbReference type="ARBA" id="ARBA00022670"/>
    </source>
</evidence>
<keyword evidence="6" id="KW-0255">Endonuclease</keyword>
<dbReference type="Gene3D" id="3.30.420.10">
    <property type="entry name" value="Ribonuclease H-like superfamily/Ribonuclease H"/>
    <property type="match status" value="1"/>
</dbReference>
<gene>
    <name evidence="15" type="ORF">EEDITHA_LOCUS9784</name>
</gene>
<feature type="domain" description="CCHC-type" evidence="11">
    <location>
        <begin position="287"/>
        <end position="302"/>
    </location>
</feature>
<evidence type="ECO:0000259" key="14">
    <source>
        <dbReference type="PROSITE" id="PS50994"/>
    </source>
</evidence>
<evidence type="ECO:0000313" key="15">
    <source>
        <dbReference type="EMBL" id="CAH2094195.1"/>
    </source>
</evidence>
<dbReference type="GO" id="GO:0003964">
    <property type="term" value="F:RNA-directed DNA polymerase activity"/>
    <property type="evidence" value="ECO:0007669"/>
    <property type="project" value="UniProtKB-KW"/>
</dbReference>
<dbReference type="Gene3D" id="4.10.60.10">
    <property type="entry name" value="Zinc finger, CCHC-type"/>
    <property type="match status" value="1"/>
</dbReference>
<dbReference type="InterPro" id="IPR036397">
    <property type="entry name" value="RNaseH_sf"/>
</dbReference>
<dbReference type="SMART" id="SM00343">
    <property type="entry name" value="ZnF_C2HC"/>
    <property type="match status" value="2"/>
</dbReference>
<protein>
    <recommendedName>
        <fullName evidence="1">RNA-directed DNA polymerase</fullName>
        <ecNumber evidence="1">2.7.7.49</ecNumber>
    </recommendedName>
</protein>
<dbReference type="GO" id="GO:0015074">
    <property type="term" value="P:DNA integration"/>
    <property type="evidence" value="ECO:0007669"/>
    <property type="project" value="InterPro"/>
</dbReference>
<dbReference type="SUPFAM" id="SSF57756">
    <property type="entry name" value="Retrovirus zinc finger-like domains"/>
    <property type="match status" value="1"/>
</dbReference>
<reference evidence="15" key="1">
    <citation type="submission" date="2022-03" db="EMBL/GenBank/DDBJ databases">
        <authorList>
            <person name="Tunstrom K."/>
        </authorList>
    </citation>
    <scope>NUCLEOTIDE SEQUENCE</scope>
</reference>
<dbReference type="InterPro" id="IPR050951">
    <property type="entry name" value="Retrovirus_Pol_polyprotein"/>
</dbReference>
<dbReference type="SUPFAM" id="SSF53098">
    <property type="entry name" value="Ribonuclease H-like"/>
    <property type="match status" value="1"/>
</dbReference>
<dbReference type="Gene3D" id="1.10.340.70">
    <property type="match status" value="1"/>
</dbReference>
<dbReference type="PROSITE" id="PS50994">
    <property type="entry name" value="INTEGRASE"/>
    <property type="match status" value="1"/>
</dbReference>
<dbReference type="Gene3D" id="2.40.70.10">
    <property type="entry name" value="Acid Proteases"/>
    <property type="match status" value="1"/>
</dbReference>
<keyword evidence="8" id="KW-0695">RNA-directed DNA polymerase</keyword>
<dbReference type="CDD" id="cd01647">
    <property type="entry name" value="RT_LTR"/>
    <property type="match status" value="1"/>
</dbReference>
<feature type="compositionally biased region" description="Low complexity" evidence="10">
    <location>
        <begin position="1"/>
        <end position="15"/>
    </location>
</feature>
<dbReference type="InterPro" id="IPR043128">
    <property type="entry name" value="Rev_trsase/Diguanyl_cyclase"/>
</dbReference>
<evidence type="ECO:0000256" key="7">
    <source>
        <dbReference type="ARBA" id="ARBA00022801"/>
    </source>
</evidence>
<dbReference type="PROSITE" id="PS00141">
    <property type="entry name" value="ASP_PROTEASE"/>
    <property type="match status" value="1"/>
</dbReference>
<dbReference type="EC" id="2.7.7.49" evidence="1"/>
<dbReference type="Pfam" id="PF00078">
    <property type="entry name" value="RVT_1"/>
    <property type="match status" value="1"/>
</dbReference>